<evidence type="ECO:0000259" key="6">
    <source>
        <dbReference type="PROSITE" id="PS50173"/>
    </source>
</evidence>
<dbReference type="PANTHER" id="PTHR11076:SF34">
    <property type="entry name" value="PROTEIN UMUC"/>
    <property type="match status" value="1"/>
</dbReference>
<evidence type="ECO:0000256" key="3">
    <source>
        <dbReference type="ARBA" id="ARBA00023199"/>
    </source>
</evidence>
<dbReference type="Gene3D" id="3.30.70.270">
    <property type="match status" value="1"/>
</dbReference>
<comment type="similarity">
    <text evidence="1">Belongs to the DNA polymerase type-Y family.</text>
</comment>
<dbReference type="Pfam" id="PF00817">
    <property type="entry name" value="IMS"/>
    <property type="match status" value="1"/>
</dbReference>
<reference evidence="7" key="1">
    <citation type="submission" date="2010-04" db="EMBL/GenBank/DDBJ databases">
        <title>Complete sequence of Thiomonas intermedia K12.</title>
        <authorList>
            <consortium name="US DOE Joint Genome Institute"/>
            <person name="Lucas S."/>
            <person name="Copeland A."/>
            <person name="Lapidus A."/>
            <person name="Cheng J.-F."/>
            <person name="Bruce D."/>
            <person name="Goodwin L."/>
            <person name="Pitluck S."/>
            <person name="Davenport K."/>
            <person name="Detter J.C."/>
            <person name="Han C."/>
            <person name="Tapia R."/>
            <person name="Land M."/>
            <person name="Hauser L."/>
            <person name="Kyrpides N."/>
            <person name="Ovchinnikova G."/>
            <person name="Kerfeld C.A."/>
            <person name="Cannon G.C."/>
            <person name="Heinhorst S."/>
            <person name="Woyke T."/>
        </authorList>
    </citation>
    <scope>NUCLEOTIDE SEQUENCE [LARGE SCALE GENOMIC DNA]</scope>
    <source>
        <strain evidence="7">K12</strain>
    </source>
</reference>
<dbReference type="Gene3D" id="1.10.150.20">
    <property type="entry name" value="5' to 3' exonuclease, C-terminal subdomain"/>
    <property type="match status" value="1"/>
</dbReference>
<dbReference type="GO" id="GO:0042276">
    <property type="term" value="P:error-prone translesion synthesis"/>
    <property type="evidence" value="ECO:0007669"/>
    <property type="project" value="TreeGrafter"/>
</dbReference>
<dbReference type="eggNOG" id="COG0389">
    <property type="taxonomic scope" value="Bacteria"/>
</dbReference>
<dbReference type="BioCyc" id="TINT75379:TINT_RS14590-MONOMER"/>
<dbReference type="HOGENOM" id="CLU_012348_3_0_4"/>
<dbReference type="InterPro" id="IPR043128">
    <property type="entry name" value="Rev_trsase/Diguanyl_cyclase"/>
</dbReference>
<dbReference type="SUPFAM" id="SSF56672">
    <property type="entry name" value="DNA/RNA polymerases"/>
    <property type="match status" value="1"/>
</dbReference>
<dbReference type="PROSITE" id="PS50173">
    <property type="entry name" value="UMUC"/>
    <property type="match status" value="1"/>
</dbReference>
<dbReference type="EC" id="2.7.7.7" evidence="7"/>
<keyword evidence="7" id="KW-0239">DNA-directed DNA polymerase</keyword>
<keyword evidence="2" id="KW-0227">DNA damage</keyword>
<keyword evidence="5" id="KW-0742">SOS response</keyword>
<dbReference type="Pfam" id="PF13438">
    <property type="entry name" value="DUF4113"/>
    <property type="match status" value="1"/>
</dbReference>
<organism evidence="7">
    <name type="scientific">Thiomonas intermedia (strain K12)</name>
    <name type="common">Thiobacillus intermedius</name>
    <dbReference type="NCBI Taxonomy" id="75379"/>
    <lineage>
        <taxon>Bacteria</taxon>
        <taxon>Pseudomonadati</taxon>
        <taxon>Pseudomonadota</taxon>
        <taxon>Betaproteobacteria</taxon>
        <taxon>Burkholderiales</taxon>
        <taxon>Thiomonas</taxon>
    </lineage>
</organism>
<evidence type="ECO:0000256" key="1">
    <source>
        <dbReference type="ARBA" id="ARBA00010945"/>
    </source>
</evidence>
<dbReference type="InterPro" id="IPR043502">
    <property type="entry name" value="DNA/RNA_pol_sf"/>
</dbReference>
<dbReference type="Gene3D" id="3.40.1170.60">
    <property type="match status" value="1"/>
</dbReference>
<dbReference type="CDD" id="cd01700">
    <property type="entry name" value="PolY_Pol_V_umuC"/>
    <property type="match status" value="1"/>
</dbReference>
<dbReference type="InterPro" id="IPR001126">
    <property type="entry name" value="UmuC"/>
</dbReference>
<dbReference type="GO" id="GO:0003684">
    <property type="term" value="F:damaged DNA binding"/>
    <property type="evidence" value="ECO:0007669"/>
    <property type="project" value="InterPro"/>
</dbReference>
<sequence length="431" mass="47659">MFALIDGNNFYASCECVFQPELRGKPLVVLSNNDGCAIARSDEAKALGVKMGQPIFEVPPAVRRQLAIRSANFTLYGDMSARVLAILREAAPRVESYSIDESFLDLTGILKPGSREAFCRELRERVHRWTGIPNCVGIGATKTLAKLGNHVAKSAVRKPGSYPAELGRVADLSALSPQGLSAVLAATPVGELWGVGRRWAAKLRSMNIETALQLRDAPRALILDSFGVVLSRTQRELASEPCLALEEVEPDRQQIMVSRSFGERVEDHQSIGEAFATFAMRACEKLRARGLVASAVGIFANTDHFRPELHQHHPQRTTDLPRATSDSRVVLNTIRQMQRGFLKDGYAYKKAGVWLMDLSRPDQLQPDLFSTITIGDDKLMQTLDAINRRYGRGTVGLGATGWRERPQWGMRQATLSSRFTTSLRDLPRAIC</sequence>
<keyword evidence="4" id="KW-0234">DNA repair</keyword>
<dbReference type="AlphaFoldDB" id="D5WYS3"/>
<dbReference type="PANTHER" id="PTHR11076">
    <property type="entry name" value="DNA REPAIR POLYMERASE UMUC / TRANSFERASE FAMILY MEMBER"/>
    <property type="match status" value="1"/>
</dbReference>
<keyword evidence="3" id="KW-0741">SOS mutagenesis</keyword>
<dbReference type="InterPro" id="IPR017961">
    <property type="entry name" value="DNA_pol_Y-fam_little_finger"/>
</dbReference>
<gene>
    <name evidence="7" type="ordered locus">Tint_2912</name>
</gene>
<dbReference type="GO" id="GO:0006281">
    <property type="term" value="P:DNA repair"/>
    <property type="evidence" value="ECO:0007669"/>
    <property type="project" value="UniProtKB-KW"/>
</dbReference>
<protein>
    <submittedName>
        <fullName evidence="7">DNA-directed DNA polymerase</fullName>
        <ecNumber evidence="7">2.7.7.7</ecNumber>
    </submittedName>
</protein>
<dbReference type="KEGG" id="tin:Tint_2912"/>
<dbReference type="Pfam" id="PF11799">
    <property type="entry name" value="IMS_C"/>
    <property type="match status" value="1"/>
</dbReference>
<dbReference type="GO" id="GO:0009432">
    <property type="term" value="P:SOS response"/>
    <property type="evidence" value="ECO:0007669"/>
    <property type="project" value="UniProtKB-KW"/>
</dbReference>
<dbReference type="InterPro" id="IPR050116">
    <property type="entry name" value="DNA_polymerase-Y"/>
</dbReference>
<dbReference type="GO" id="GO:0003887">
    <property type="term" value="F:DNA-directed DNA polymerase activity"/>
    <property type="evidence" value="ECO:0007669"/>
    <property type="project" value="UniProtKB-KW"/>
</dbReference>
<name>D5WYS3_THIK1</name>
<feature type="domain" description="UmuC" evidence="6">
    <location>
        <begin position="2"/>
        <end position="196"/>
    </location>
</feature>
<dbReference type="EMBL" id="CP002021">
    <property type="protein sequence ID" value="ADG32250.1"/>
    <property type="molecule type" value="Genomic_DNA"/>
</dbReference>
<evidence type="ECO:0000256" key="5">
    <source>
        <dbReference type="ARBA" id="ARBA00023236"/>
    </source>
</evidence>
<dbReference type="InterPro" id="IPR025188">
    <property type="entry name" value="DUF4113"/>
</dbReference>
<evidence type="ECO:0000256" key="4">
    <source>
        <dbReference type="ARBA" id="ARBA00023204"/>
    </source>
</evidence>
<dbReference type="GO" id="GO:0005829">
    <property type="term" value="C:cytosol"/>
    <property type="evidence" value="ECO:0007669"/>
    <property type="project" value="TreeGrafter"/>
</dbReference>
<keyword evidence="7" id="KW-0808">Transferase</keyword>
<keyword evidence="7" id="KW-0548">Nucleotidyltransferase</keyword>
<dbReference type="STRING" id="75379.Tint_2912"/>
<evidence type="ECO:0000313" key="7">
    <source>
        <dbReference type="EMBL" id="ADG32250.1"/>
    </source>
</evidence>
<proteinExistence type="inferred from homology"/>
<accession>D5WYS3</accession>
<evidence type="ECO:0000256" key="2">
    <source>
        <dbReference type="ARBA" id="ARBA00022763"/>
    </source>
</evidence>